<dbReference type="EMBL" id="BMOC01000013">
    <property type="protein sequence ID" value="GGJ10962.1"/>
    <property type="molecule type" value="Genomic_DNA"/>
</dbReference>
<name>A0A830EHL0_9EURY</name>
<protein>
    <submittedName>
        <fullName evidence="2">Uncharacterized protein</fullName>
    </submittedName>
</protein>
<evidence type="ECO:0000313" key="2">
    <source>
        <dbReference type="EMBL" id="GGJ10962.1"/>
    </source>
</evidence>
<comment type="caution">
    <text evidence="2">The sequence shown here is derived from an EMBL/GenBank/DDBJ whole genome shotgun (WGS) entry which is preliminary data.</text>
</comment>
<organism evidence="2 3">
    <name type="scientific">Halobellus salinus</name>
    <dbReference type="NCBI Taxonomy" id="931585"/>
    <lineage>
        <taxon>Archaea</taxon>
        <taxon>Methanobacteriati</taxon>
        <taxon>Methanobacteriota</taxon>
        <taxon>Stenosarchaea group</taxon>
        <taxon>Halobacteria</taxon>
        <taxon>Halobacteriales</taxon>
        <taxon>Haloferacaceae</taxon>
        <taxon>Halobellus</taxon>
    </lineage>
</organism>
<dbReference type="AlphaFoldDB" id="A0A830EHL0"/>
<reference evidence="2" key="2">
    <citation type="submission" date="2020-09" db="EMBL/GenBank/DDBJ databases">
        <authorList>
            <person name="Sun Q."/>
            <person name="Ohkuma M."/>
        </authorList>
    </citation>
    <scope>NUCLEOTIDE SEQUENCE</scope>
    <source>
        <strain evidence="2">JCM 14359</strain>
    </source>
</reference>
<feature type="compositionally biased region" description="Basic and acidic residues" evidence="1">
    <location>
        <begin position="91"/>
        <end position="100"/>
    </location>
</feature>
<keyword evidence="3" id="KW-1185">Reference proteome</keyword>
<feature type="region of interest" description="Disordered" evidence="1">
    <location>
        <begin position="70"/>
        <end position="100"/>
    </location>
</feature>
<reference evidence="2" key="1">
    <citation type="journal article" date="2014" name="Int. J. Syst. Evol. Microbiol.">
        <title>Complete genome sequence of Corynebacterium casei LMG S-19264T (=DSM 44701T), isolated from a smear-ripened cheese.</title>
        <authorList>
            <consortium name="US DOE Joint Genome Institute (JGI-PGF)"/>
            <person name="Walter F."/>
            <person name="Albersmeier A."/>
            <person name="Kalinowski J."/>
            <person name="Ruckert C."/>
        </authorList>
    </citation>
    <scope>NUCLEOTIDE SEQUENCE</scope>
    <source>
        <strain evidence="2">JCM 14359</strain>
    </source>
</reference>
<gene>
    <name evidence="2" type="ORF">GCM10008995_21090</name>
</gene>
<sequence length="100" mass="10868">MPPDGGAVGWLLSATAAMRITGNEPSAVPPRRVLLRIRTGGDRRWGKRSIGDQRDTVRAVAWGWEEWWNGSSSDGVPPVKPLPERLASGRPDPEERTVGG</sequence>
<accession>A0A830EHL0</accession>
<evidence type="ECO:0000313" key="3">
    <source>
        <dbReference type="Proteomes" id="UP000653099"/>
    </source>
</evidence>
<evidence type="ECO:0000256" key="1">
    <source>
        <dbReference type="SAM" id="MobiDB-lite"/>
    </source>
</evidence>
<proteinExistence type="predicted"/>
<dbReference type="Proteomes" id="UP000653099">
    <property type="component" value="Unassembled WGS sequence"/>
</dbReference>